<reference evidence="5 6" key="1">
    <citation type="submission" date="2016-12" db="EMBL/GenBank/DDBJ databases">
        <title>The genomes of Aspergillus section Nigri reveals drivers in fungal speciation.</title>
        <authorList>
            <consortium name="DOE Joint Genome Institute"/>
            <person name="Vesth T.C."/>
            <person name="Nybo J."/>
            <person name="Theobald S."/>
            <person name="Brandl J."/>
            <person name="Frisvad J.C."/>
            <person name="Nielsen K.F."/>
            <person name="Lyhne E.K."/>
            <person name="Kogle M.E."/>
            <person name="Kuo A."/>
            <person name="Riley R."/>
            <person name="Clum A."/>
            <person name="Nolan M."/>
            <person name="Lipzen A."/>
            <person name="Salamov A."/>
            <person name="Henrissat B."/>
            <person name="Wiebenga A."/>
            <person name="De Vries R.P."/>
            <person name="Grigoriev I.V."/>
            <person name="Mortensen U.H."/>
            <person name="Andersen M.R."/>
            <person name="Baker S.E."/>
        </authorList>
    </citation>
    <scope>NUCLEOTIDE SEQUENCE [LARGE SCALE GENOMIC DNA]</scope>
    <source>
        <strain evidence="5 6">JOP 1030-1</strain>
    </source>
</reference>
<accession>A0A318ZAM9</accession>
<evidence type="ECO:0000313" key="5">
    <source>
        <dbReference type="EMBL" id="PYH40540.1"/>
    </source>
</evidence>
<dbReference type="PANTHER" id="PTHR37534">
    <property type="entry name" value="TRANSCRIPTIONAL ACTIVATOR PROTEIN UGA3"/>
    <property type="match status" value="1"/>
</dbReference>
<sequence>MTVVSIVMSSRRGQTARKRPLRLPIIAPKDNVTCLSATLDLPALKKVPARQHRLRFPPRSRTGCCCLVKCDEVHPQCNQCARLGHICDYRPRLCFRDDTRRVMERMPDVKLNSSAVWNCEKPQPKPATSMNTPIVPLTCDMLPPFVLLSSDEERERKAQSSIPGTYHVVAIPESFSKLPEYTEGIGDADQSTVSLNSAVASESDHIENDTWAHGSDVVILHRFRDTRRLQYSHRRSPSQSPESDPGSSVLSIVSVPEPVSDQMGHGWQHASEHIDQGQQDLILLNHFRRVVCPQLAIGVDAGSGHGLTAELLEQETASFPPLYHAMAAVSAVSLARQNTHHNLDPSQYYHHAISTLHSRIQSNEDLLSDGSFFSHFFLLVYEVMASNFANSSLWTHHVSQLLHISLLRQSIPGAEAFPSIVWWVCNVDLYALFSGAGTGEYVQAVLNHQLLLDPKSLMNTVGLDKSSLLYADYDGISTLSRLYYDTFMLAVRLGSLSAECKRTRSQFFDPRLHSREQEVEHIRDALTRLWEHHEIQYMVHNQASLSRRSHDMLQQISILFHTCLLFSLTSVYPGQWLGPSAVSEEIVHHHAATIIQLSSMLLSRDRRGDQPFIIFPLFLSGAVSASSGLKMLALELLSGLEEIEPGANAATASHLLQVIYDRQIQHSSRGEHALGYSWVEVLAEHGLQLVSHG</sequence>
<evidence type="ECO:0008006" key="7">
    <source>
        <dbReference type="Google" id="ProtNLM"/>
    </source>
</evidence>
<dbReference type="GO" id="GO:0005634">
    <property type="term" value="C:nucleus"/>
    <property type="evidence" value="ECO:0007669"/>
    <property type="project" value="UniProtKB-SubCell"/>
</dbReference>
<dbReference type="Proteomes" id="UP000248349">
    <property type="component" value="Unassembled WGS sequence"/>
</dbReference>
<evidence type="ECO:0000256" key="2">
    <source>
        <dbReference type="ARBA" id="ARBA00023163"/>
    </source>
</evidence>
<dbReference type="CDD" id="cd12148">
    <property type="entry name" value="fungal_TF_MHR"/>
    <property type="match status" value="1"/>
</dbReference>
<dbReference type="CDD" id="cd00067">
    <property type="entry name" value="GAL4"/>
    <property type="match status" value="1"/>
</dbReference>
<evidence type="ECO:0000256" key="1">
    <source>
        <dbReference type="ARBA" id="ARBA00023015"/>
    </source>
</evidence>
<keyword evidence="2" id="KW-0804">Transcription</keyword>
<dbReference type="GO" id="GO:0008270">
    <property type="term" value="F:zinc ion binding"/>
    <property type="evidence" value="ECO:0007669"/>
    <property type="project" value="InterPro"/>
</dbReference>
<organism evidence="5 6">
    <name type="scientific">Aspergillus saccharolyticus JOP 1030-1</name>
    <dbReference type="NCBI Taxonomy" id="1450539"/>
    <lineage>
        <taxon>Eukaryota</taxon>
        <taxon>Fungi</taxon>
        <taxon>Dikarya</taxon>
        <taxon>Ascomycota</taxon>
        <taxon>Pezizomycotina</taxon>
        <taxon>Eurotiomycetes</taxon>
        <taxon>Eurotiomycetidae</taxon>
        <taxon>Eurotiales</taxon>
        <taxon>Aspergillaceae</taxon>
        <taxon>Aspergillus</taxon>
        <taxon>Aspergillus subgen. Circumdati</taxon>
    </lineage>
</organism>
<dbReference type="STRING" id="1450539.A0A318ZAM9"/>
<dbReference type="GeneID" id="37073554"/>
<dbReference type="GO" id="GO:0000976">
    <property type="term" value="F:transcription cis-regulatory region binding"/>
    <property type="evidence" value="ECO:0007669"/>
    <property type="project" value="TreeGrafter"/>
</dbReference>
<keyword evidence="1" id="KW-0805">Transcription regulation</keyword>
<feature type="compositionally biased region" description="Polar residues" evidence="4">
    <location>
        <begin position="237"/>
        <end position="251"/>
    </location>
</feature>
<dbReference type="EMBL" id="KZ821283">
    <property type="protein sequence ID" value="PYH40540.1"/>
    <property type="molecule type" value="Genomic_DNA"/>
</dbReference>
<dbReference type="InterPro" id="IPR001138">
    <property type="entry name" value="Zn2Cys6_DnaBD"/>
</dbReference>
<evidence type="ECO:0000313" key="6">
    <source>
        <dbReference type="Proteomes" id="UP000248349"/>
    </source>
</evidence>
<feature type="region of interest" description="Disordered" evidence="4">
    <location>
        <begin position="230"/>
        <end position="251"/>
    </location>
</feature>
<protein>
    <recommendedName>
        <fullName evidence="7">Zn(2)-C6 fungal-type domain-containing protein</fullName>
    </recommendedName>
</protein>
<evidence type="ECO:0000256" key="4">
    <source>
        <dbReference type="SAM" id="MobiDB-lite"/>
    </source>
</evidence>
<keyword evidence="3" id="KW-0539">Nucleus</keyword>
<keyword evidence="6" id="KW-1185">Reference proteome</keyword>
<dbReference type="PANTHER" id="PTHR37534:SF49">
    <property type="entry name" value="LYSINE BIOSYNTHESIS REGULATORY PROTEIN LYS14"/>
    <property type="match status" value="1"/>
</dbReference>
<evidence type="ECO:0000256" key="3">
    <source>
        <dbReference type="ARBA" id="ARBA00023242"/>
    </source>
</evidence>
<dbReference type="GO" id="GO:0000981">
    <property type="term" value="F:DNA-binding transcription factor activity, RNA polymerase II-specific"/>
    <property type="evidence" value="ECO:0007669"/>
    <property type="project" value="InterPro"/>
</dbReference>
<name>A0A318ZAM9_9EURO</name>
<proteinExistence type="predicted"/>
<dbReference type="AlphaFoldDB" id="A0A318ZAM9"/>
<dbReference type="RefSeq" id="XP_025426522.1">
    <property type="nucleotide sequence ID" value="XM_025572326.1"/>
</dbReference>
<dbReference type="OrthoDB" id="3598904at2759"/>
<gene>
    <name evidence="5" type="ORF">BP01DRAFT_308101</name>
</gene>
<dbReference type="GO" id="GO:0045944">
    <property type="term" value="P:positive regulation of transcription by RNA polymerase II"/>
    <property type="evidence" value="ECO:0007669"/>
    <property type="project" value="TreeGrafter"/>
</dbReference>